<dbReference type="PANTHER" id="PTHR37625:SF5">
    <property type="entry name" value="LIPOPROTEIN"/>
    <property type="match status" value="1"/>
</dbReference>
<dbReference type="RefSeq" id="WP_068718796.1">
    <property type="nucleotide sequence ID" value="NZ_AP014636.1"/>
</dbReference>
<evidence type="ECO:0000313" key="3">
    <source>
        <dbReference type="Proteomes" id="UP001199044"/>
    </source>
</evidence>
<dbReference type="Pfam" id="PF12790">
    <property type="entry name" value="T6SS-SciN"/>
    <property type="match status" value="1"/>
</dbReference>
<feature type="chain" id="PRO_5046310388" evidence="1">
    <location>
        <begin position="22"/>
        <end position="167"/>
    </location>
</feature>
<name>A0ABS7YJH7_9VIBR</name>
<keyword evidence="3" id="KW-1185">Reference proteome</keyword>
<dbReference type="Gene3D" id="2.60.40.4150">
    <property type="entry name" value="Type VI secretion system, lipoprotein SciN"/>
    <property type="match status" value="1"/>
</dbReference>
<protein>
    <submittedName>
        <fullName evidence="2">Type VI secretion system lipoprotein TssJ</fullName>
    </submittedName>
</protein>
<sequence length="167" mass="18989">MKKLLLLLFPLILLTACSSSGSSEGSDAEDAYNPAKQPTKVTLSLVADEGVNPNIWGEASPIEIQVFELQDDSMFMSADYDQLKTDYKKALRSNFVKSYDYVLMPGQFKFVNGFEINKDTHYIGVMAHFADPELSEWKKAVKVLTVGREYHMLMLFKDYNVKLERVE</sequence>
<dbReference type="InterPro" id="IPR038706">
    <property type="entry name" value="Type_VI_SciN-like_sf"/>
</dbReference>
<feature type="signal peptide" evidence="1">
    <location>
        <begin position="1"/>
        <end position="21"/>
    </location>
</feature>
<reference evidence="3" key="1">
    <citation type="submission" date="2023-07" db="EMBL/GenBank/DDBJ databases">
        <title>Molecular identification of indigenous halophilic bacteria isolated from red sea cost, biodegradation of synthetic dyes and assessment of degraded metabolite toxicity.</title>
        <authorList>
            <person name="Chaieb K."/>
            <person name="Altayb H.N."/>
        </authorList>
    </citation>
    <scope>NUCLEOTIDE SEQUENCE [LARGE SCALE GENOMIC DNA]</scope>
    <source>
        <strain evidence="3">K20</strain>
    </source>
</reference>
<evidence type="ECO:0000313" key="2">
    <source>
        <dbReference type="EMBL" id="MCA2015835.1"/>
    </source>
</evidence>
<organism evidence="2 3">
    <name type="scientific">Vibrio tritonius</name>
    <dbReference type="NCBI Taxonomy" id="1435069"/>
    <lineage>
        <taxon>Bacteria</taxon>
        <taxon>Pseudomonadati</taxon>
        <taxon>Pseudomonadota</taxon>
        <taxon>Gammaproteobacteria</taxon>
        <taxon>Vibrionales</taxon>
        <taxon>Vibrionaceae</taxon>
        <taxon>Vibrio</taxon>
    </lineage>
</organism>
<comment type="caution">
    <text evidence="2">The sequence shown here is derived from an EMBL/GenBank/DDBJ whole genome shotgun (WGS) entry which is preliminary data.</text>
</comment>
<dbReference type="Proteomes" id="UP001199044">
    <property type="component" value="Unassembled WGS sequence"/>
</dbReference>
<evidence type="ECO:0000256" key="1">
    <source>
        <dbReference type="SAM" id="SignalP"/>
    </source>
</evidence>
<gene>
    <name evidence="2" type="primary">tssJ</name>
    <name evidence="2" type="ORF">LDJ79_06910</name>
</gene>
<proteinExistence type="predicted"/>
<keyword evidence="1" id="KW-0732">Signal</keyword>
<dbReference type="InterPro" id="IPR017734">
    <property type="entry name" value="T6SS_SciN"/>
</dbReference>
<dbReference type="PROSITE" id="PS51257">
    <property type="entry name" value="PROKAR_LIPOPROTEIN"/>
    <property type="match status" value="1"/>
</dbReference>
<dbReference type="NCBIfam" id="TIGR03352">
    <property type="entry name" value="VI_chp_3"/>
    <property type="match status" value="1"/>
</dbReference>
<dbReference type="PANTHER" id="PTHR37625">
    <property type="entry name" value="OUTER MEMBRANE LIPOPROTEIN-RELATED"/>
    <property type="match status" value="1"/>
</dbReference>
<accession>A0ABS7YJH7</accession>
<dbReference type="EMBL" id="JAIWIU010000041">
    <property type="protein sequence ID" value="MCA2015835.1"/>
    <property type="molecule type" value="Genomic_DNA"/>
</dbReference>
<keyword evidence="2" id="KW-0449">Lipoprotein</keyword>